<evidence type="ECO:0000259" key="1">
    <source>
        <dbReference type="PROSITE" id="PS50011"/>
    </source>
</evidence>
<sequence>MNNSAGDVYFFGVIAYQLITNEKPFLNERNKEKYCPELNETTPECYKNLISKFWAHDPVGRPTFDEILNHLKSNQEFITENVDKKEFQNFIQFIDEIQNKYNKNKEVSELDNYIKTQNQRFRKVKIDYKKFRDFTRQHLKSQPWIKRSY</sequence>
<name>A0ABR2KNB3_9EUKA</name>
<dbReference type="InterPro" id="IPR000719">
    <property type="entry name" value="Prot_kinase_dom"/>
</dbReference>
<dbReference type="PROSITE" id="PS50011">
    <property type="entry name" value="PROTEIN_KINASE_DOM"/>
    <property type="match status" value="1"/>
</dbReference>
<dbReference type="InterPro" id="IPR011009">
    <property type="entry name" value="Kinase-like_dom_sf"/>
</dbReference>
<comment type="caution">
    <text evidence="2">The sequence shown here is derived from an EMBL/GenBank/DDBJ whole genome shotgun (WGS) entry which is preliminary data.</text>
</comment>
<accession>A0ABR2KNB3</accession>
<feature type="domain" description="Protein kinase" evidence="1">
    <location>
        <begin position="1"/>
        <end position="78"/>
    </location>
</feature>
<dbReference type="Proteomes" id="UP001470230">
    <property type="component" value="Unassembled WGS sequence"/>
</dbReference>
<reference evidence="2 3" key="1">
    <citation type="submission" date="2024-04" db="EMBL/GenBank/DDBJ databases">
        <title>Tritrichomonas musculus Genome.</title>
        <authorList>
            <person name="Alves-Ferreira E."/>
            <person name="Grigg M."/>
            <person name="Lorenzi H."/>
            <person name="Galac M."/>
        </authorList>
    </citation>
    <scope>NUCLEOTIDE SEQUENCE [LARGE SCALE GENOMIC DNA]</scope>
    <source>
        <strain evidence="2 3">EAF2021</strain>
    </source>
</reference>
<evidence type="ECO:0000313" key="2">
    <source>
        <dbReference type="EMBL" id="KAK8892392.1"/>
    </source>
</evidence>
<evidence type="ECO:0000313" key="3">
    <source>
        <dbReference type="Proteomes" id="UP001470230"/>
    </source>
</evidence>
<dbReference type="EMBL" id="JAPFFF010000004">
    <property type="protein sequence ID" value="KAK8892392.1"/>
    <property type="molecule type" value="Genomic_DNA"/>
</dbReference>
<protein>
    <recommendedName>
        <fullName evidence="1">Protein kinase domain-containing protein</fullName>
    </recommendedName>
</protein>
<dbReference type="SUPFAM" id="SSF56112">
    <property type="entry name" value="Protein kinase-like (PK-like)"/>
    <property type="match status" value="1"/>
</dbReference>
<proteinExistence type="predicted"/>
<organism evidence="2 3">
    <name type="scientific">Tritrichomonas musculus</name>
    <dbReference type="NCBI Taxonomy" id="1915356"/>
    <lineage>
        <taxon>Eukaryota</taxon>
        <taxon>Metamonada</taxon>
        <taxon>Parabasalia</taxon>
        <taxon>Tritrichomonadida</taxon>
        <taxon>Tritrichomonadidae</taxon>
        <taxon>Tritrichomonas</taxon>
    </lineage>
</organism>
<keyword evidence="3" id="KW-1185">Reference proteome</keyword>
<dbReference type="Gene3D" id="1.10.510.10">
    <property type="entry name" value="Transferase(Phosphotransferase) domain 1"/>
    <property type="match status" value="1"/>
</dbReference>
<gene>
    <name evidence="2" type="ORF">M9Y10_029618</name>
</gene>